<evidence type="ECO:0000313" key="2">
    <source>
        <dbReference type="EMBL" id="NIH67875.1"/>
    </source>
</evidence>
<dbReference type="Proteomes" id="UP000552836">
    <property type="component" value="Unassembled WGS sequence"/>
</dbReference>
<dbReference type="RefSeq" id="WP_166755194.1">
    <property type="nucleotide sequence ID" value="NZ_BAABJU010000015.1"/>
</dbReference>
<gene>
    <name evidence="2" type="ORF">FB380_002321</name>
    <name evidence="1" type="ORF">GCM10011589_28640</name>
</gene>
<comment type="caution">
    <text evidence="2">The sequence shown here is derived from an EMBL/GenBank/DDBJ whole genome shotgun (WGS) entry which is preliminary data.</text>
</comment>
<proteinExistence type="predicted"/>
<evidence type="ECO:0000313" key="4">
    <source>
        <dbReference type="Proteomes" id="UP000648663"/>
    </source>
</evidence>
<keyword evidence="4" id="KW-1185">Reference proteome</keyword>
<reference evidence="2 3" key="3">
    <citation type="submission" date="2020-02" db="EMBL/GenBank/DDBJ databases">
        <title>Sequencing the genomes of 1000 actinobacteria strains.</title>
        <authorList>
            <person name="Klenk H.-P."/>
        </authorList>
    </citation>
    <scope>NUCLEOTIDE SEQUENCE [LARGE SCALE GENOMIC DNA]</scope>
    <source>
        <strain evidence="2 3">DSM 45201</strain>
    </source>
</reference>
<name>A0A846LQU0_9ACTN</name>
<dbReference type="EMBL" id="BMMI01000005">
    <property type="protein sequence ID" value="GGL70609.1"/>
    <property type="molecule type" value="Genomic_DNA"/>
</dbReference>
<sequence>MHTWGLAAALRGGTAMTATSVGDPARHEASADDVLEWSWPPYAPLPVEGEPFDTAEWAPPSVVWHPQLRLGRWTVVYRRTVC</sequence>
<dbReference type="EMBL" id="JAAMPA010000001">
    <property type="protein sequence ID" value="NIH67875.1"/>
    <property type="molecule type" value="Genomic_DNA"/>
</dbReference>
<reference evidence="1" key="1">
    <citation type="journal article" date="2014" name="Int. J. Syst. Evol. Microbiol.">
        <title>Complete genome of a new Firmicutes species belonging to the dominant human colonic microbiota ('Ruminococcus bicirculans') reveals two chromosomes and a selective capacity to utilize plant glucans.</title>
        <authorList>
            <consortium name="NISC Comparative Sequencing Program"/>
            <person name="Wegmann U."/>
            <person name="Louis P."/>
            <person name="Goesmann A."/>
            <person name="Henrissat B."/>
            <person name="Duncan S.H."/>
            <person name="Flint H.J."/>
        </authorList>
    </citation>
    <scope>NUCLEOTIDE SEQUENCE</scope>
    <source>
        <strain evidence="1">CGMCC 4.5581</strain>
    </source>
</reference>
<organism evidence="2 3">
    <name type="scientific">Modestobacter marinus</name>
    <dbReference type="NCBI Taxonomy" id="477641"/>
    <lineage>
        <taxon>Bacteria</taxon>
        <taxon>Bacillati</taxon>
        <taxon>Actinomycetota</taxon>
        <taxon>Actinomycetes</taxon>
        <taxon>Geodermatophilales</taxon>
        <taxon>Geodermatophilaceae</taxon>
        <taxon>Modestobacter</taxon>
    </lineage>
</organism>
<dbReference type="Proteomes" id="UP000648663">
    <property type="component" value="Unassembled WGS sequence"/>
</dbReference>
<protein>
    <submittedName>
        <fullName evidence="2">Uncharacterized protein</fullName>
    </submittedName>
</protein>
<reference evidence="4" key="2">
    <citation type="journal article" date="2019" name="Int. J. Syst. Evol. Microbiol.">
        <title>The Global Catalogue of Microorganisms (GCM) 10K type strain sequencing project: providing services to taxonomists for standard genome sequencing and annotation.</title>
        <authorList>
            <consortium name="The Broad Institute Genomics Platform"/>
            <consortium name="The Broad Institute Genome Sequencing Center for Infectious Disease"/>
            <person name="Wu L."/>
            <person name="Ma J."/>
        </authorList>
    </citation>
    <scope>NUCLEOTIDE SEQUENCE [LARGE SCALE GENOMIC DNA]</scope>
    <source>
        <strain evidence="4">CGMCC 4.5581</strain>
    </source>
</reference>
<accession>A0A846LQU0</accession>
<reference evidence="1" key="4">
    <citation type="submission" date="2024-05" db="EMBL/GenBank/DDBJ databases">
        <authorList>
            <person name="Sun Q."/>
            <person name="Zhou Y."/>
        </authorList>
    </citation>
    <scope>NUCLEOTIDE SEQUENCE</scope>
    <source>
        <strain evidence="1">CGMCC 4.5581</strain>
    </source>
</reference>
<dbReference type="AlphaFoldDB" id="A0A846LQU0"/>
<evidence type="ECO:0000313" key="1">
    <source>
        <dbReference type="EMBL" id="GGL70609.1"/>
    </source>
</evidence>
<evidence type="ECO:0000313" key="3">
    <source>
        <dbReference type="Proteomes" id="UP000552836"/>
    </source>
</evidence>